<evidence type="ECO:0000259" key="2">
    <source>
        <dbReference type="Pfam" id="PF00535"/>
    </source>
</evidence>
<dbReference type="RefSeq" id="WP_249304452.1">
    <property type="nucleotide sequence ID" value="NZ_CP060634.1"/>
</dbReference>
<evidence type="ECO:0000313" key="4">
    <source>
        <dbReference type="Proteomes" id="UP000515823"/>
    </source>
</evidence>
<organism evidence="3 4">
    <name type="scientific">Qiania dongpingensis</name>
    <dbReference type="NCBI Taxonomy" id="2763669"/>
    <lineage>
        <taxon>Bacteria</taxon>
        <taxon>Bacillati</taxon>
        <taxon>Bacillota</taxon>
        <taxon>Clostridia</taxon>
        <taxon>Lachnospirales</taxon>
        <taxon>Lachnospiraceae</taxon>
        <taxon>Qiania</taxon>
    </lineage>
</organism>
<keyword evidence="1" id="KW-0812">Transmembrane</keyword>
<accession>A0A7G9G7I8</accession>
<evidence type="ECO:0000313" key="3">
    <source>
        <dbReference type="EMBL" id="QNM06770.1"/>
    </source>
</evidence>
<dbReference type="GO" id="GO:0016740">
    <property type="term" value="F:transferase activity"/>
    <property type="evidence" value="ECO:0007669"/>
    <property type="project" value="UniProtKB-KW"/>
</dbReference>
<dbReference type="PANTHER" id="PTHR48090">
    <property type="entry name" value="UNDECAPRENYL-PHOSPHATE 4-DEOXY-4-FORMAMIDO-L-ARABINOSE TRANSFERASE-RELATED"/>
    <property type="match status" value="1"/>
</dbReference>
<dbReference type="PANTHER" id="PTHR48090:SF8">
    <property type="entry name" value="GLYCOSYLTRANSFERASE CSBB-RELATED"/>
    <property type="match status" value="1"/>
</dbReference>
<feature type="transmembrane region" description="Helical" evidence="1">
    <location>
        <begin position="264"/>
        <end position="289"/>
    </location>
</feature>
<proteinExistence type="predicted"/>
<dbReference type="InterPro" id="IPR050256">
    <property type="entry name" value="Glycosyltransferase_2"/>
</dbReference>
<dbReference type="Proteomes" id="UP000515823">
    <property type="component" value="Chromosome"/>
</dbReference>
<dbReference type="InterPro" id="IPR001173">
    <property type="entry name" value="Glyco_trans_2-like"/>
</dbReference>
<reference evidence="3 4" key="1">
    <citation type="submission" date="2020-08" db="EMBL/GenBank/DDBJ databases">
        <authorList>
            <person name="Liu C."/>
            <person name="Sun Q."/>
        </authorList>
    </citation>
    <scope>NUCLEOTIDE SEQUENCE [LARGE SCALE GENOMIC DNA]</scope>
    <source>
        <strain evidence="3 4">NSJ-38</strain>
    </source>
</reference>
<dbReference type="Gene3D" id="3.90.550.10">
    <property type="entry name" value="Spore Coat Polysaccharide Biosynthesis Protein SpsA, Chain A"/>
    <property type="match status" value="1"/>
</dbReference>
<name>A0A7G9G7I8_9FIRM</name>
<feature type="transmembrane region" description="Helical" evidence="1">
    <location>
        <begin position="236"/>
        <end position="258"/>
    </location>
</feature>
<dbReference type="SUPFAM" id="SSF53448">
    <property type="entry name" value="Nucleotide-diphospho-sugar transferases"/>
    <property type="match status" value="1"/>
</dbReference>
<feature type="domain" description="Glycosyltransferase 2-like" evidence="2">
    <location>
        <begin position="6"/>
        <end position="167"/>
    </location>
</feature>
<sequence length="318" mass="35872">MISVDIIVPCYNEEEVLETFYKVTEETVSAMAGYQFTYIFVDDGSRDTTLAKIHSLAKAHANVRYLSFSRNFGKEAAMFAGLQHSFGDLVIVMDADLQHPPAMIPEMMKGIEEGYDCAAAMRSTRQGESRFRSVFSNLFYKISNKMSDVKMPQAAVDFRIMTRQMVNSILKLSEVERFSKGIFAWVGYETKWYPYENVERTMGTTKWSFKGLFKYAIDGITSFSISPLRLVSGMGFLISIVAFVYIIVTLIQTLIFGIDVPGYVTTLCAVLFLGGIIELSIGILGEYIAHIYMEAKDRPIYIVKQSNIEDSKERGNGQ</sequence>
<gene>
    <name evidence="3" type="ORF">H9Q78_06545</name>
</gene>
<dbReference type="GO" id="GO:0005886">
    <property type="term" value="C:plasma membrane"/>
    <property type="evidence" value="ECO:0007669"/>
    <property type="project" value="TreeGrafter"/>
</dbReference>
<dbReference type="KEGG" id="qdo:H9Q78_06545"/>
<keyword evidence="1" id="KW-0472">Membrane</keyword>
<dbReference type="Pfam" id="PF00535">
    <property type="entry name" value="Glycos_transf_2"/>
    <property type="match status" value="1"/>
</dbReference>
<dbReference type="AlphaFoldDB" id="A0A7G9G7I8"/>
<keyword evidence="1" id="KW-1133">Transmembrane helix</keyword>
<keyword evidence="3" id="KW-0808">Transferase</keyword>
<protein>
    <submittedName>
        <fullName evidence="3">Glycosyltransferase family 2 protein</fullName>
    </submittedName>
</protein>
<dbReference type="InterPro" id="IPR029044">
    <property type="entry name" value="Nucleotide-diphossugar_trans"/>
</dbReference>
<keyword evidence="4" id="KW-1185">Reference proteome</keyword>
<dbReference type="CDD" id="cd04187">
    <property type="entry name" value="DPM1_like_bac"/>
    <property type="match status" value="1"/>
</dbReference>
<dbReference type="EMBL" id="CP060634">
    <property type="protein sequence ID" value="QNM06770.1"/>
    <property type="molecule type" value="Genomic_DNA"/>
</dbReference>
<evidence type="ECO:0000256" key="1">
    <source>
        <dbReference type="SAM" id="Phobius"/>
    </source>
</evidence>